<dbReference type="Proteomes" id="UP000662888">
    <property type="component" value="Chromosome"/>
</dbReference>
<protein>
    <submittedName>
        <fullName evidence="1">Uncharacterized protein</fullName>
    </submittedName>
</protein>
<name>A0AA48W8H0_9BURK</name>
<evidence type="ECO:0000313" key="2">
    <source>
        <dbReference type="Proteomes" id="UP000662888"/>
    </source>
</evidence>
<evidence type="ECO:0000313" key="1">
    <source>
        <dbReference type="EMBL" id="QPI47481.1"/>
    </source>
</evidence>
<gene>
    <name evidence="1" type="ORF">IV454_17890</name>
</gene>
<reference evidence="1 2" key="1">
    <citation type="submission" date="2020-11" db="EMBL/GenBank/DDBJ databases">
        <authorList>
            <person name="Sun Q."/>
        </authorList>
    </citation>
    <scope>NUCLEOTIDE SEQUENCE [LARGE SCALE GENOMIC DNA]</scope>
    <source>
        <strain evidence="1 2">P8398</strain>
    </source>
</reference>
<proteinExistence type="predicted"/>
<accession>A0AA48W8H0</accession>
<keyword evidence="2" id="KW-1185">Reference proteome</keyword>
<dbReference type="RefSeq" id="WP_206087187.1">
    <property type="nucleotide sequence ID" value="NZ_CP065053.1"/>
</dbReference>
<organism evidence="1 2">
    <name type="scientific">Massilia antarctica</name>
    <dbReference type="NCBI Taxonomy" id="2765360"/>
    <lineage>
        <taxon>Bacteria</taxon>
        <taxon>Pseudomonadati</taxon>
        <taxon>Pseudomonadota</taxon>
        <taxon>Betaproteobacteria</taxon>
        <taxon>Burkholderiales</taxon>
        <taxon>Oxalobacteraceae</taxon>
        <taxon>Telluria group</taxon>
        <taxon>Massilia</taxon>
    </lineage>
</organism>
<dbReference type="EMBL" id="CP065053">
    <property type="protein sequence ID" value="QPI47481.1"/>
    <property type="molecule type" value="Genomic_DNA"/>
</dbReference>
<sequence>MKLLKPLSVPWMISPSVPRLTLFSEEDGKQLVKFCGFFGFEDPGTTAMDSIIVDDGSLLVNPNEVSARYQLISLQFEGVGWLRRSPQYSDREVIQESDYDWSCVGGLIRENEDVGDWLIRTQQEWTDTRTCSNPGAYIVENSDWDVGLEKTIYNLKHFLILGDSVFIEILAQDCSWLSEGNLSR</sequence>